<keyword evidence="1" id="KW-0732">Signal</keyword>
<sequence length="199" mass="21852">MKHRYPICLLPLFLLFSSNAAAETFQGPNWNTLDLLYHHEAGRGSNAPKADLGGLRGTATFKERWLIGVEAFGGELTSTSELSRSTATAYQTAAYVGYRSAASEQADLYVTAGAMRVDVDFGQFTAWQSGFLSRAGMRGVIDNTWDLNAYLQYSYVNRSSATSLHAEARYPLFERVHLVAGAAMYARAYSGTFGISIQF</sequence>
<reference evidence="2 3" key="1">
    <citation type="journal article" date="2011" name="Front. Microbiol.">
        <title>Genomic signatures of strain selection and enhancement in Bacillus atrophaeus var. globigii, a historical biowarfare simulant.</title>
        <authorList>
            <person name="Gibbons H.S."/>
            <person name="Broomall S.M."/>
            <person name="McNew L.A."/>
            <person name="Daligault H."/>
            <person name="Chapman C."/>
            <person name="Bruce D."/>
            <person name="Karavis M."/>
            <person name="Krepps M."/>
            <person name="McGregor P.A."/>
            <person name="Hong C."/>
            <person name="Park K.H."/>
            <person name="Akmal A."/>
            <person name="Feldman A."/>
            <person name="Lin J.S."/>
            <person name="Chang W.E."/>
            <person name="Higgs B.W."/>
            <person name="Demirev P."/>
            <person name="Lindquist J."/>
            <person name="Liem A."/>
            <person name="Fochler E."/>
            <person name="Read T.D."/>
            <person name="Tapia R."/>
            <person name="Johnson S."/>
            <person name="Bishop-Lilly K.A."/>
            <person name="Detter C."/>
            <person name="Han C."/>
            <person name="Sozhamannan S."/>
            <person name="Rosenzweig C.N."/>
            <person name="Skowronski E.W."/>
        </authorList>
    </citation>
    <scope>NUCLEOTIDE SEQUENCE [LARGE SCALE GENOMIC DNA]</scope>
    <source>
        <strain evidence="2 3">GYP-17</strain>
    </source>
</reference>
<evidence type="ECO:0000313" key="3">
    <source>
        <dbReference type="Proteomes" id="UP000288405"/>
    </source>
</evidence>
<accession>A0A432WKK2</accession>
<feature type="signal peptide" evidence="1">
    <location>
        <begin position="1"/>
        <end position="22"/>
    </location>
</feature>
<dbReference type="Proteomes" id="UP000288405">
    <property type="component" value="Unassembled WGS sequence"/>
</dbReference>
<organism evidence="2 3">
    <name type="scientific">Aliidiomarina sanyensis</name>
    <dbReference type="NCBI Taxonomy" id="1249555"/>
    <lineage>
        <taxon>Bacteria</taxon>
        <taxon>Pseudomonadati</taxon>
        <taxon>Pseudomonadota</taxon>
        <taxon>Gammaproteobacteria</taxon>
        <taxon>Alteromonadales</taxon>
        <taxon>Idiomarinaceae</taxon>
        <taxon>Aliidiomarina</taxon>
    </lineage>
</organism>
<dbReference type="InterPro" id="IPR011250">
    <property type="entry name" value="OMP/PagP_B-barrel"/>
</dbReference>
<dbReference type="EMBL" id="PIPM01000004">
    <property type="protein sequence ID" value="RUO34227.1"/>
    <property type="molecule type" value="Genomic_DNA"/>
</dbReference>
<dbReference type="OrthoDB" id="6398603at2"/>
<evidence type="ECO:0000256" key="1">
    <source>
        <dbReference type="SAM" id="SignalP"/>
    </source>
</evidence>
<name>A0A432WKK2_9GAMM</name>
<feature type="chain" id="PRO_5019408814" description="Outer membrane protein beta-barrel domain-containing protein" evidence="1">
    <location>
        <begin position="23"/>
        <end position="199"/>
    </location>
</feature>
<keyword evidence="3" id="KW-1185">Reference proteome</keyword>
<evidence type="ECO:0008006" key="4">
    <source>
        <dbReference type="Google" id="ProtNLM"/>
    </source>
</evidence>
<dbReference type="AlphaFoldDB" id="A0A432WKK2"/>
<dbReference type="RefSeq" id="WP_126776644.1">
    <property type="nucleotide sequence ID" value="NZ_PIPM01000004.1"/>
</dbReference>
<comment type="caution">
    <text evidence="2">The sequence shown here is derived from an EMBL/GenBank/DDBJ whole genome shotgun (WGS) entry which is preliminary data.</text>
</comment>
<gene>
    <name evidence="2" type="ORF">CWE11_05725</name>
</gene>
<protein>
    <recommendedName>
        <fullName evidence="4">Outer membrane protein beta-barrel domain-containing protein</fullName>
    </recommendedName>
</protein>
<proteinExistence type="predicted"/>
<evidence type="ECO:0000313" key="2">
    <source>
        <dbReference type="EMBL" id="RUO34227.1"/>
    </source>
</evidence>
<dbReference type="SUPFAM" id="SSF56925">
    <property type="entry name" value="OMPA-like"/>
    <property type="match status" value="1"/>
</dbReference>